<sequence>MISTQKIKKALLKHSKTRKKKGSEINHDQSYYIGKIAQYNIDGLIECTDIFIKLIDDCISSLDLDDSSKFGYLLVQLIRDTQHNGNKNFILSLTALLNKHLAQTANENLILLLSGFFSVYEIHQVHLSEPVKIKLKLTNFLDHYLNTQVFGASDQQTRSKTDKFQGIPGHQQQLLIKLATKGLLTNLPQDFIKSLYSKMSDENASLLASFPKLLPSKSMKAVIEKIISLTKSKRRDSIYQACILIKAYFPFMEEKNQKLVIQYLKKIVSRKNSLPSSEDNTYDNMALKVLDKILVHINQSHYGDIISMLSEPLNRQLYFYRIGTNQKIFYPARILLKLRNLCPTNDAVKISLLIKNFIINYNDSALILLTSEWKRLTAKEQKKLAELIISKLRNDNQESTITALKMLANIDDLSNIENQQEELLTCLSLCISSPDKEENSAALSALSNLTSLIPKHWKFKFLNQTIGLYNANRRYVAYIYKNNHPTYTNTYNLFREIDKEKATRAPTVDNFGFELFIMAKLSLSFPERAASLVGHLMSVFDLFEETTLDLIGFRSNLQYWIMKSVVLLGEYIPKKEYRTFAKDFIKEVKLSSNQNKIFILADLIETMPKKLKITTVTELAQTMLLKDENTLKLILPYVENLPFNFKIYMLNYLTHSMSKAPILGELFSALCASCRNDIIKHDLEHVRVNQHILPNELIDYIFQFTHC</sequence>
<dbReference type="EMBL" id="LS483412">
    <property type="protein sequence ID" value="SQG89015.1"/>
    <property type="molecule type" value="Genomic_DNA"/>
</dbReference>
<reference evidence="1 2" key="1">
    <citation type="submission" date="2018-06" db="EMBL/GenBank/DDBJ databases">
        <authorList>
            <consortium name="Pathogen Informatics"/>
            <person name="Doyle S."/>
        </authorList>
    </citation>
    <scope>NUCLEOTIDE SEQUENCE [LARGE SCALE GENOMIC DNA]</scope>
    <source>
        <strain evidence="1 2">NCTC12272</strain>
    </source>
</reference>
<protein>
    <submittedName>
        <fullName evidence="1">Uncharacterized protein</fullName>
    </submittedName>
</protein>
<name>A0AAX2IS61_LEGPN</name>
<gene>
    <name evidence="1" type="ORF">NCTC12272_00181</name>
</gene>
<proteinExistence type="predicted"/>
<organism evidence="1 2">
    <name type="scientific">Legionella pneumophila subsp. pascullei</name>
    <dbReference type="NCBI Taxonomy" id="91890"/>
    <lineage>
        <taxon>Bacteria</taxon>
        <taxon>Pseudomonadati</taxon>
        <taxon>Pseudomonadota</taxon>
        <taxon>Gammaproteobacteria</taxon>
        <taxon>Legionellales</taxon>
        <taxon>Legionellaceae</taxon>
        <taxon>Legionella</taxon>
    </lineage>
</organism>
<evidence type="ECO:0000313" key="2">
    <source>
        <dbReference type="Proteomes" id="UP000249566"/>
    </source>
</evidence>
<dbReference type="SUPFAM" id="SSF48371">
    <property type="entry name" value="ARM repeat"/>
    <property type="match status" value="1"/>
</dbReference>
<dbReference type="InterPro" id="IPR016024">
    <property type="entry name" value="ARM-type_fold"/>
</dbReference>
<dbReference type="AlphaFoldDB" id="A0AAX2IS61"/>
<dbReference type="RefSeq" id="WP_027223277.1">
    <property type="nucleotide sequence ID" value="NZ_CAAAIJ010000003.1"/>
</dbReference>
<evidence type="ECO:0000313" key="1">
    <source>
        <dbReference type="EMBL" id="SQG89015.1"/>
    </source>
</evidence>
<dbReference type="Proteomes" id="UP000249566">
    <property type="component" value="Chromosome 1"/>
</dbReference>
<accession>A0AAX2IS61</accession>